<sequence length="78" mass="8959">MKEARRFKVGTEAHPESKFYIEPDNVEELALELPSGEHCHLYGHRQRKVDNRMSNITLSSGDLPIVNCMDYGLVYPQP</sequence>
<evidence type="ECO:0000313" key="1">
    <source>
        <dbReference type="EMBL" id="CAG8550948.1"/>
    </source>
</evidence>
<dbReference type="AlphaFoldDB" id="A0A9N9B0Z1"/>
<dbReference type="EMBL" id="CAJVPJ010000711">
    <property type="protein sequence ID" value="CAG8550948.1"/>
    <property type="molecule type" value="Genomic_DNA"/>
</dbReference>
<organism evidence="1 2">
    <name type="scientific">Paraglomus occultum</name>
    <dbReference type="NCBI Taxonomy" id="144539"/>
    <lineage>
        <taxon>Eukaryota</taxon>
        <taxon>Fungi</taxon>
        <taxon>Fungi incertae sedis</taxon>
        <taxon>Mucoromycota</taxon>
        <taxon>Glomeromycotina</taxon>
        <taxon>Glomeromycetes</taxon>
        <taxon>Paraglomerales</taxon>
        <taxon>Paraglomeraceae</taxon>
        <taxon>Paraglomus</taxon>
    </lineage>
</organism>
<protein>
    <submittedName>
        <fullName evidence="1">5400_t:CDS:1</fullName>
    </submittedName>
</protein>
<name>A0A9N9B0Z1_9GLOM</name>
<comment type="caution">
    <text evidence="1">The sequence shown here is derived from an EMBL/GenBank/DDBJ whole genome shotgun (WGS) entry which is preliminary data.</text>
</comment>
<dbReference type="Proteomes" id="UP000789572">
    <property type="component" value="Unassembled WGS sequence"/>
</dbReference>
<reference evidence="1" key="1">
    <citation type="submission" date="2021-06" db="EMBL/GenBank/DDBJ databases">
        <authorList>
            <person name="Kallberg Y."/>
            <person name="Tangrot J."/>
            <person name="Rosling A."/>
        </authorList>
    </citation>
    <scope>NUCLEOTIDE SEQUENCE</scope>
    <source>
        <strain evidence="1">IA702</strain>
    </source>
</reference>
<evidence type="ECO:0000313" key="2">
    <source>
        <dbReference type="Proteomes" id="UP000789572"/>
    </source>
</evidence>
<accession>A0A9N9B0Z1</accession>
<proteinExistence type="predicted"/>
<gene>
    <name evidence="1" type="ORF">POCULU_LOCUS5017</name>
</gene>
<keyword evidence="2" id="KW-1185">Reference proteome</keyword>
<feature type="non-terminal residue" evidence="1">
    <location>
        <position position="78"/>
    </location>
</feature>